<accession>A0AA46X8Y0</accession>
<name>A0AA46X8Y0_9FIRM</name>
<dbReference type="Gene3D" id="3.40.50.300">
    <property type="entry name" value="P-loop containing nucleotide triphosphate hydrolases"/>
    <property type="match status" value="1"/>
</dbReference>
<dbReference type="Proteomes" id="UP001164244">
    <property type="component" value="Plasmid pVr3468"/>
</dbReference>
<keyword evidence="4" id="KW-0067">ATP-binding</keyword>
<dbReference type="SUPFAM" id="SSF52540">
    <property type="entry name" value="P-loop containing nucleoside triphosphate hydrolases"/>
    <property type="match status" value="1"/>
</dbReference>
<gene>
    <name evidence="8" type="ORF">OKW85_10160</name>
</gene>
<dbReference type="EMBL" id="CP110419">
    <property type="protein sequence ID" value="UZG52011.1"/>
    <property type="molecule type" value="Genomic_DNA"/>
</dbReference>
<keyword evidence="3" id="KW-0547">Nucleotide-binding</keyword>
<comment type="catalytic activity">
    <reaction evidence="6">
        <text>UDP-N-acetyl-alpha-D-glucosamine + ATP = UDP-N-acetyl-alpha-D-glucosamine 3'-phosphate + ADP + H(+)</text>
        <dbReference type="Rhea" id="RHEA:32671"/>
        <dbReference type="ChEBI" id="CHEBI:15378"/>
        <dbReference type="ChEBI" id="CHEBI:30616"/>
        <dbReference type="ChEBI" id="CHEBI:57705"/>
        <dbReference type="ChEBI" id="CHEBI:64353"/>
        <dbReference type="ChEBI" id="CHEBI:456216"/>
        <dbReference type="EC" id="2.7.1.176"/>
    </reaction>
</comment>
<evidence type="ECO:0000256" key="4">
    <source>
        <dbReference type="ARBA" id="ARBA00022840"/>
    </source>
</evidence>
<evidence type="ECO:0000256" key="6">
    <source>
        <dbReference type="ARBA" id="ARBA00048178"/>
    </source>
</evidence>
<dbReference type="GO" id="GO:0005524">
    <property type="term" value="F:ATP binding"/>
    <property type="evidence" value="ECO:0007669"/>
    <property type="project" value="UniProtKB-KW"/>
</dbReference>
<evidence type="ECO:0000259" key="7">
    <source>
        <dbReference type="Pfam" id="PF06414"/>
    </source>
</evidence>
<organism evidence="8 9">
    <name type="scientific">Veillonella rogosae</name>
    <dbReference type="NCBI Taxonomy" id="423477"/>
    <lineage>
        <taxon>Bacteria</taxon>
        <taxon>Bacillati</taxon>
        <taxon>Bacillota</taxon>
        <taxon>Negativicutes</taxon>
        <taxon>Veillonellales</taxon>
        <taxon>Veillonellaceae</taxon>
        <taxon>Veillonella</taxon>
    </lineage>
</organism>
<evidence type="ECO:0000256" key="1">
    <source>
        <dbReference type="ARBA" id="ARBA00009104"/>
    </source>
</evidence>
<dbReference type="Pfam" id="PF06414">
    <property type="entry name" value="Zeta_toxin"/>
    <property type="match status" value="1"/>
</dbReference>
<evidence type="ECO:0000313" key="8">
    <source>
        <dbReference type="EMBL" id="UZG52011.1"/>
    </source>
</evidence>
<dbReference type="EC" id="2.7.1.176" evidence="2"/>
<evidence type="ECO:0000256" key="2">
    <source>
        <dbReference type="ARBA" id="ARBA00011963"/>
    </source>
</evidence>
<keyword evidence="8" id="KW-0614">Plasmid</keyword>
<evidence type="ECO:0000256" key="3">
    <source>
        <dbReference type="ARBA" id="ARBA00022741"/>
    </source>
</evidence>
<reference evidence="8" key="1">
    <citation type="submission" date="2022-11" db="EMBL/GenBank/DDBJ databases">
        <title>Complete genome sequence of Veillonella rogosae KCOM 3468 isolated from human Subgingival dental plaque of Chronic peridontitis Lesion.</title>
        <authorList>
            <person name="Park S.-N."/>
            <person name="Lim Y.K."/>
            <person name="Kook J.-K."/>
        </authorList>
    </citation>
    <scope>NUCLEOTIDE SEQUENCE</scope>
    <source>
        <strain evidence="8">KCOM 3468</strain>
        <plasmid evidence="8">pVr3468</plasmid>
    </source>
</reference>
<sequence length="254" mass="28538">MIDGNIEKQLKQLEVFSDQEFNAAFKEVWTDLIRFAKPNQENPVGIVTGGAPGSGKSSFIMEAKEKFNKNIIIVNGDEFRIYHPRFNEIASLAKGDFPTYTGSFSGKMVEKVISEAIKQRYNIIVEGTFRTADTPIKTLQNLKAAGYKTIAKVKAVNADVAWQSTIDRFNDMKSMGLEPRAVNKLVFDKTVNGLAENTYKVATSGVVDQVEVWNRQIKLFDSRLGNIQNLQNIIQKELGVLKQVSKLMDKGFYK</sequence>
<dbReference type="InterPro" id="IPR027417">
    <property type="entry name" value="P-loop_NTPase"/>
</dbReference>
<dbReference type="RefSeq" id="WP_265139180.1">
    <property type="nucleotide sequence ID" value="NZ_CP110419.1"/>
</dbReference>
<dbReference type="KEGG" id="vrg:OKW85_10160"/>
<evidence type="ECO:0000256" key="5">
    <source>
        <dbReference type="ARBA" id="ARBA00032897"/>
    </source>
</evidence>
<comment type="similarity">
    <text evidence="1">Belongs to the zeta toxin family.</text>
</comment>
<evidence type="ECO:0000313" key="9">
    <source>
        <dbReference type="Proteomes" id="UP001164244"/>
    </source>
</evidence>
<dbReference type="InterPro" id="IPR010488">
    <property type="entry name" value="Zeta_toxin_domain"/>
</dbReference>
<protein>
    <recommendedName>
        <fullName evidence="5">UDP-N-acetylglucosamine kinase</fullName>
        <ecNumber evidence="2">2.7.1.176</ecNumber>
    </recommendedName>
    <alternativeName>
        <fullName evidence="5">UDP-N-acetylglucosamine kinase</fullName>
    </alternativeName>
</protein>
<proteinExistence type="inferred from homology"/>
<dbReference type="GO" id="GO:0016301">
    <property type="term" value="F:kinase activity"/>
    <property type="evidence" value="ECO:0007669"/>
    <property type="project" value="InterPro"/>
</dbReference>
<dbReference type="AlphaFoldDB" id="A0AA46X8Y0"/>
<geneLocation type="plasmid" evidence="8 9">
    <name>pVr3468</name>
</geneLocation>
<feature type="domain" description="Zeta toxin" evidence="7">
    <location>
        <begin position="37"/>
        <end position="222"/>
    </location>
</feature>